<evidence type="ECO:0000313" key="2">
    <source>
        <dbReference type="EMBL" id="OFC62416.1"/>
    </source>
</evidence>
<accession>A0A1E7Z0U3</accession>
<evidence type="ECO:0000313" key="1">
    <source>
        <dbReference type="EMBL" id="OFC30368.1"/>
    </source>
</evidence>
<dbReference type="Proteomes" id="UP000175616">
    <property type="component" value="Unassembled WGS sequence"/>
</dbReference>
<dbReference type="EMBL" id="LZYH01000249">
    <property type="protein sequence ID" value="OFC62416.1"/>
    <property type="molecule type" value="Genomic_DNA"/>
</dbReference>
<organism evidence="2 4">
    <name type="scientific">Acidithiobacillus caldus</name>
    <dbReference type="NCBI Taxonomy" id="33059"/>
    <lineage>
        <taxon>Bacteria</taxon>
        <taxon>Pseudomonadati</taxon>
        <taxon>Pseudomonadota</taxon>
        <taxon>Acidithiobacillia</taxon>
        <taxon>Acidithiobacillales</taxon>
        <taxon>Acidithiobacillaceae</taxon>
        <taxon>Acidithiobacillus</taxon>
    </lineage>
</organism>
<evidence type="ECO:0000313" key="4">
    <source>
        <dbReference type="Proteomes" id="UP000175707"/>
    </source>
</evidence>
<name>A0A1E7Z0U3_9PROT</name>
<gene>
    <name evidence="1" type="ORF">BAE27_11890</name>
    <name evidence="2" type="ORF">BAE30_02010</name>
</gene>
<dbReference type="AlphaFoldDB" id="A0A1E7Z0U3"/>
<protein>
    <submittedName>
        <fullName evidence="2">Uncharacterized protein</fullName>
    </submittedName>
</protein>
<sequence>MQSVETIKIEGQEVFSNVIGYADLDLRRLMVCGIIARRSAMDYVLPNLHAGNNILFNDRILYSLGAKRYVGKKGSLSDGVQCVLVIPNPVRVENSDEEDKAVAQIKTVIWHHSETTQTQRIWSALMHNTPIPLRNSWQEPILEVLGNAAQIDQWRSQQGLTERHIERITPMHFPVGGDEWSGVVLRVDDDDIAITAQTLLRRGKITF</sequence>
<dbReference type="EMBL" id="LZYE01000338">
    <property type="protein sequence ID" value="OFC30368.1"/>
    <property type="molecule type" value="Genomic_DNA"/>
</dbReference>
<comment type="caution">
    <text evidence="2">The sequence shown here is derived from an EMBL/GenBank/DDBJ whole genome shotgun (WGS) entry which is preliminary data.</text>
</comment>
<evidence type="ECO:0000313" key="3">
    <source>
        <dbReference type="Proteomes" id="UP000175616"/>
    </source>
</evidence>
<reference evidence="3 4" key="1">
    <citation type="submission" date="2016-06" db="EMBL/GenBank/DDBJ databases">
        <title>Gene turnover analysis identifies the evolutionary adaptation of the extremophile Acidithiobacillus caldus.</title>
        <authorList>
            <person name="Zhang X."/>
        </authorList>
    </citation>
    <scope>NUCLEOTIDE SEQUENCE [LARGE SCALE GENOMIC DNA]</scope>
    <source>
        <strain evidence="1 3">DX</strain>
        <strain evidence="2 4">S1</strain>
    </source>
</reference>
<proteinExistence type="predicted"/>
<dbReference type="Proteomes" id="UP000175707">
    <property type="component" value="Unassembled WGS sequence"/>
</dbReference>